<keyword evidence="4" id="KW-1185">Reference proteome</keyword>
<dbReference type="InterPro" id="IPR045319">
    <property type="entry name" value="KAT/AKT"/>
</dbReference>
<dbReference type="SUPFAM" id="SSF51206">
    <property type="entry name" value="cAMP-binding domain-like"/>
    <property type="match status" value="1"/>
</dbReference>
<dbReference type="STRING" id="1423726.FC07_GL000346"/>
<dbReference type="RefSeq" id="WP_057904859.1">
    <property type="nucleotide sequence ID" value="NZ_AZDA01000090.1"/>
</dbReference>
<dbReference type="Pfam" id="PF00027">
    <property type="entry name" value="cNMP_binding"/>
    <property type="match status" value="1"/>
</dbReference>
<dbReference type="InterPro" id="IPR000595">
    <property type="entry name" value="cNMP-bd_dom"/>
</dbReference>
<dbReference type="SMART" id="SM00100">
    <property type="entry name" value="cNMP"/>
    <property type="match status" value="1"/>
</dbReference>
<dbReference type="OrthoDB" id="9798104at2"/>
<dbReference type="InterPro" id="IPR014710">
    <property type="entry name" value="RmlC-like_jellyroll"/>
</dbReference>
<dbReference type="AlphaFoldDB" id="A0A0R1GKI8"/>
<dbReference type="PANTHER" id="PTHR45743">
    <property type="entry name" value="POTASSIUM CHANNEL AKT1"/>
    <property type="match status" value="1"/>
</dbReference>
<sequence>MALPTILAVKFPELATHWTTCAPYFHAQTVPAHTPLLRQGDVADTIYIVVHGALQLLHETDQKTIAVQFFLENQIVSSFESFYCQIPSDCTLATLETSQLLALSRADFNDLCQRYPTLEQSLTRWICQRFMQYRQRVICQLRNTPTQRYQALLADEPELLARVPLHQLATYLGMTPVSLSRIRKRLAALNQPVSNRTPTIKGRDFNASQNTTHA</sequence>
<gene>
    <name evidence="3" type="ORF">FC07_GL000346</name>
</gene>
<name>A0A0R1GKI8_9LACO</name>
<dbReference type="InterPro" id="IPR018490">
    <property type="entry name" value="cNMP-bd_dom_sf"/>
</dbReference>
<reference evidence="3 4" key="1">
    <citation type="journal article" date="2015" name="Genome Announc.">
        <title>Expanding the biotechnology potential of lactobacilli through comparative genomics of 213 strains and associated genera.</title>
        <authorList>
            <person name="Sun Z."/>
            <person name="Harris H.M."/>
            <person name="McCann A."/>
            <person name="Guo C."/>
            <person name="Argimon S."/>
            <person name="Zhang W."/>
            <person name="Yang X."/>
            <person name="Jeffery I.B."/>
            <person name="Cooney J.C."/>
            <person name="Kagawa T.F."/>
            <person name="Liu W."/>
            <person name="Song Y."/>
            <person name="Salvetti E."/>
            <person name="Wrobel A."/>
            <person name="Rasinkangas P."/>
            <person name="Parkhill J."/>
            <person name="Rea M.C."/>
            <person name="O'Sullivan O."/>
            <person name="Ritari J."/>
            <person name="Douillard F.P."/>
            <person name="Paul Ross R."/>
            <person name="Yang R."/>
            <person name="Briner A.E."/>
            <person name="Felis G.E."/>
            <person name="de Vos W.M."/>
            <person name="Barrangou R."/>
            <person name="Klaenhammer T.R."/>
            <person name="Caufield P.W."/>
            <person name="Cui Y."/>
            <person name="Zhang H."/>
            <person name="O'Toole P.W."/>
        </authorList>
    </citation>
    <scope>NUCLEOTIDE SEQUENCE [LARGE SCALE GENOMIC DNA]</scope>
    <source>
        <strain evidence="3 4">DSM 20003</strain>
    </source>
</reference>
<feature type="region of interest" description="Disordered" evidence="1">
    <location>
        <begin position="194"/>
        <end position="214"/>
    </location>
</feature>
<evidence type="ECO:0000313" key="3">
    <source>
        <dbReference type="EMBL" id="KRK34597.1"/>
    </source>
</evidence>
<comment type="caution">
    <text evidence="3">The sequence shown here is derived from an EMBL/GenBank/DDBJ whole genome shotgun (WGS) entry which is preliminary data.</text>
</comment>
<dbReference type="PROSITE" id="PS50042">
    <property type="entry name" value="CNMP_BINDING_3"/>
    <property type="match status" value="1"/>
</dbReference>
<dbReference type="GO" id="GO:0005249">
    <property type="term" value="F:voltage-gated potassium channel activity"/>
    <property type="evidence" value="ECO:0007669"/>
    <property type="project" value="InterPro"/>
</dbReference>
<evidence type="ECO:0000259" key="2">
    <source>
        <dbReference type="PROSITE" id="PS50042"/>
    </source>
</evidence>
<evidence type="ECO:0000256" key="1">
    <source>
        <dbReference type="SAM" id="MobiDB-lite"/>
    </source>
</evidence>
<organism evidence="3 4">
    <name type="scientific">Loigolactobacillus bifermentans DSM 20003</name>
    <dbReference type="NCBI Taxonomy" id="1423726"/>
    <lineage>
        <taxon>Bacteria</taxon>
        <taxon>Bacillati</taxon>
        <taxon>Bacillota</taxon>
        <taxon>Bacilli</taxon>
        <taxon>Lactobacillales</taxon>
        <taxon>Lactobacillaceae</taxon>
        <taxon>Loigolactobacillus</taxon>
    </lineage>
</organism>
<evidence type="ECO:0000313" key="4">
    <source>
        <dbReference type="Proteomes" id="UP000051461"/>
    </source>
</evidence>
<protein>
    <recommendedName>
        <fullName evidence="2">Cyclic nucleotide-binding domain-containing protein</fullName>
    </recommendedName>
</protein>
<feature type="domain" description="Cyclic nucleotide-binding" evidence="2">
    <location>
        <begin position="36"/>
        <end position="111"/>
    </location>
</feature>
<accession>A0A0R1GKI8</accession>
<dbReference type="PATRIC" id="fig|1423726.3.peg.363"/>
<dbReference type="Gene3D" id="2.60.120.10">
    <property type="entry name" value="Jelly Rolls"/>
    <property type="match status" value="1"/>
</dbReference>
<proteinExistence type="predicted"/>
<dbReference type="EMBL" id="AZDA01000090">
    <property type="protein sequence ID" value="KRK34597.1"/>
    <property type="molecule type" value="Genomic_DNA"/>
</dbReference>
<dbReference type="PANTHER" id="PTHR45743:SF2">
    <property type="entry name" value="POTASSIUM CHANNEL AKT1"/>
    <property type="match status" value="1"/>
</dbReference>
<dbReference type="Proteomes" id="UP000051461">
    <property type="component" value="Unassembled WGS sequence"/>
</dbReference>
<dbReference type="CDD" id="cd00038">
    <property type="entry name" value="CAP_ED"/>
    <property type="match status" value="1"/>
</dbReference>